<dbReference type="KEGG" id="fat:DVK85_02260"/>
<dbReference type="EMBL" id="CP031188">
    <property type="protein sequence ID" value="AXG73112.1"/>
    <property type="molecule type" value="Genomic_DNA"/>
</dbReference>
<name>A0A345H952_9FLAO</name>
<sequence>MINPINEKNNKKILPGKSMALKVIAKQQNENKKLTSIEKPILCDENSLIVFFLINLIVFKRFIKKKEKMR</sequence>
<dbReference type="Proteomes" id="UP000253951">
    <property type="component" value="Chromosome"/>
</dbReference>
<proteinExistence type="predicted"/>
<keyword evidence="2" id="KW-1185">Reference proteome</keyword>
<evidence type="ECO:0000313" key="2">
    <source>
        <dbReference type="Proteomes" id="UP000253951"/>
    </source>
</evidence>
<protein>
    <submittedName>
        <fullName evidence="1">Uncharacterized protein</fullName>
    </submittedName>
</protein>
<gene>
    <name evidence="1" type="ORF">DVK85_02260</name>
</gene>
<accession>A0A345H952</accession>
<organism evidence="1 2">
    <name type="scientific">Flavobacterium arcticum</name>
    <dbReference type="NCBI Taxonomy" id="1784713"/>
    <lineage>
        <taxon>Bacteria</taxon>
        <taxon>Pseudomonadati</taxon>
        <taxon>Bacteroidota</taxon>
        <taxon>Flavobacteriia</taxon>
        <taxon>Flavobacteriales</taxon>
        <taxon>Flavobacteriaceae</taxon>
        <taxon>Flavobacterium</taxon>
    </lineage>
</organism>
<dbReference type="AlphaFoldDB" id="A0A345H952"/>
<evidence type="ECO:0000313" key="1">
    <source>
        <dbReference type="EMBL" id="AXG73112.1"/>
    </source>
</evidence>
<reference evidence="1 2" key="1">
    <citation type="submission" date="2018-07" db="EMBL/GenBank/DDBJ databases">
        <title>Complete genome sequence of Flavobacterium arcticum type strain SM1502T.</title>
        <authorList>
            <person name="Li Y."/>
            <person name="Li D.-D."/>
        </authorList>
    </citation>
    <scope>NUCLEOTIDE SEQUENCE [LARGE SCALE GENOMIC DNA]</scope>
    <source>
        <strain evidence="1 2">SM1502</strain>
    </source>
</reference>